<gene>
    <name evidence="2" type="ORF">FA13DRAFT_1734377</name>
</gene>
<dbReference type="STRING" id="71717.A0A4Y7T648"/>
<protein>
    <recommendedName>
        <fullName evidence="4">Proteasome assembly chaperone 1</fullName>
    </recommendedName>
</protein>
<feature type="compositionally biased region" description="Low complexity" evidence="1">
    <location>
        <begin position="215"/>
        <end position="237"/>
    </location>
</feature>
<sequence length="325" mass="34447">MDPTDPLADTAAPRYAIESDEEEDEPNPLRTSVAAPAKTPEIKIIGLDESTHGRPLIIASGRAGAFWARGANLGEQQGGVYVDKIQVGLLFTPSSLSPPSSPAPITLISSPFSPLPLSLQHPYASFVLSTLRPSRVALLDTYSAPAYASEASSHLHDAPVRFISIWAGADEDPDREVEGTEGWKKRLDVHPFAPPNLLQSTTAAFLLALQVSSLSSSPSSSPSTTNSPPTALLLPSLQYPTPPPKALLPSSSSSSFFSGSSPEYEDHEDTWPAQLMSSISRSLLELVGVAGANAEWKVGARRGEGERAPPVAVRRSEVGEGGMYL</sequence>
<keyword evidence="3" id="KW-1185">Reference proteome</keyword>
<proteinExistence type="predicted"/>
<evidence type="ECO:0000256" key="1">
    <source>
        <dbReference type="SAM" id="MobiDB-lite"/>
    </source>
</evidence>
<feature type="region of interest" description="Disordered" evidence="1">
    <location>
        <begin position="215"/>
        <end position="269"/>
    </location>
</feature>
<dbReference type="Proteomes" id="UP000298030">
    <property type="component" value="Unassembled WGS sequence"/>
</dbReference>
<dbReference type="OrthoDB" id="2546621at2759"/>
<dbReference type="AlphaFoldDB" id="A0A4Y7T648"/>
<evidence type="ECO:0000313" key="3">
    <source>
        <dbReference type="Proteomes" id="UP000298030"/>
    </source>
</evidence>
<feature type="region of interest" description="Disordered" evidence="1">
    <location>
        <begin position="1"/>
        <end position="35"/>
    </location>
</feature>
<dbReference type="EMBL" id="QPFP01000026">
    <property type="protein sequence ID" value="TEB29600.1"/>
    <property type="molecule type" value="Genomic_DNA"/>
</dbReference>
<evidence type="ECO:0008006" key="4">
    <source>
        <dbReference type="Google" id="ProtNLM"/>
    </source>
</evidence>
<accession>A0A4Y7T648</accession>
<feature type="compositionally biased region" description="Low complexity" evidence="1">
    <location>
        <begin position="250"/>
        <end position="261"/>
    </location>
</feature>
<name>A0A4Y7T648_COPMI</name>
<reference evidence="2 3" key="1">
    <citation type="journal article" date="2019" name="Nat. Ecol. Evol.">
        <title>Megaphylogeny resolves global patterns of mushroom evolution.</title>
        <authorList>
            <person name="Varga T."/>
            <person name="Krizsan K."/>
            <person name="Foldi C."/>
            <person name="Dima B."/>
            <person name="Sanchez-Garcia M."/>
            <person name="Sanchez-Ramirez S."/>
            <person name="Szollosi G.J."/>
            <person name="Szarkandi J.G."/>
            <person name="Papp V."/>
            <person name="Albert L."/>
            <person name="Andreopoulos W."/>
            <person name="Angelini C."/>
            <person name="Antonin V."/>
            <person name="Barry K.W."/>
            <person name="Bougher N.L."/>
            <person name="Buchanan P."/>
            <person name="Buyck B."/>
            <person name="Bense V."/>
            <person name="Catcheside P."/>
            <person name="Chovatia M."/>
            <person name="Cooper J."/>
            <person name="Damon W."/>
            <person name="Desjardin D."/>
            <person name="Finy P."/>
            <person name="Geml J."/>
            <person name="Haridas S."/>
            <person name="Hughes K."/>
            <person name="Justo A."/>
            <person name="Karasinski D."/>
            <person name="Kautmanova I."/>
            <person name="Kiss B."/>
            <person name="Kocsube S."/>
            <person name="Kotiranta H."/>
            <person name="LaButti K.M."/>
            <person name="Lechner B.E."/>
            <person name="Liimatainen K."/>
            <person name="Lipzen A."/>
            <person name="Lukacs Z."/>
            <person name="Mihaltcheva S."/>
            <person name="Morgado L.N."/>
            <person name="Niskanen T."/>
            <person name="Noordeloos M.E."/>
            <person name="Ohm R.A."/>
            <person name="Ortiz-Santana B."/>
            <person name="Ovrebo C."/>
            <person name="Racz N."/>
            <person name="Riley R."/>
            <person name="Savchenko A."/>
            <person name="Shiryaev A."/>
            <person name="Soop K."/>
            <person name="Spirin V."/>
            <person name="Szebenyi C."/>
            <person name="Tomsovsky M."/>
            <person name="Tulloss R.E."/>
            <person name="Uehling J."/>
            <person name="Grigoriev I.V."/>
            <person name="Vagvolgyi C."/>
            <person name="Papp T."/>
            <person name="Martin F.M."/>
            <person name="Miettinen O."/>
            <person name="Hibbett D.S."/>
            <person name="Nagy L.G."/>
        </authorList>
    </citation>
    <scope>NUCLEOTIDE SEQUENCE [LARGE SCALE GENOMIC DNA]</scope>
    <source>
        <strain evidence="2 3">FP101781</strain>
    </source>
</reference>
<evidence type="ECO:0000313" key="2">
    <source>
        <dbReference type="EMBL" id="TEB29600.1"/>
    </source>
</evidence>
<organism evidence="2 3">
    <name type="scientific">Coprinellus micaceus</name>
    <name type="common">Glistening ink-cap mushroom</name>
    <name type="synonym">Coprinus micaceus</name>
    <dbReference type="NCBI Taxonomy" id="71717"/>
    <lineage>
        <taxon>Eukaryota</taxon>
        <taxon>Fungi</taxon>
        <taxon>Dikarya</taxon>
        <taxon>Basidiomycota</taxon>
        <taxon>Agaricomycotina</taxon>
        <taxon>Agaricomycetes</taxon>
        <taxon>Agaricomycetidae</taxon>
        <taxon>Agaricales</taxon>
        <taxon>Agaricineae</taxon>
        <taxon>Psathyrellaceae</taxon>
        <taxon>Coprinellus</taxon>
    </lineage>
</organism>
<comment type="caution">
    <text evidence="2">The sequence shown here is derived from an EMBL/GenBank/DDBJ whole genome shotgun (WGS) entry which is preliminary data.</text>
</comment>